<dbReference type="RefSeq" id="WP_058446125.1">
    <property type="nucleotide sequence ID" value="NZ_CAAAHT010000007.1"/>
</dbReference>
<evidence type="ECO:0000313" key="5">
    <source>
        <dbReference type="EMBL" id="SPX61582.1"/>
    </source>
</evidence>
<evidence type="ECO:0000259" key="3">
    <source>
        <dbReference type="Pfam" id="PF06276"/>
    </source>
</evidence>
<dbReference type="Pfam" id="PF06276">
    <property type="entry name" value="FhuF"/>
    <property type="match status" value="1"/>
</dbReference>
<dbReference type="InterPro" id="IPR037455">
    <property type="entry name" value="LucA/IucC-like"/>
</dbReference>
<evidence type="ECO:0000313" key="4">
    <source>
        <dbReference type="EMBL" id="KTC96973.1"/>
    </source>
</evidence>
<evidence type="ECO:0000259" key="2">
    <source>
        <dbReference type="Pfam" id="PF04183"/>
    </source>
</evidence>
<evidence type="ECO:0000256" key="1">
    <source>
        <dbReference type="ARBA" id="ARBA00004924"/>
    </source>
</evidence>
<dbReference type="PANTHER" id="PTHR34384:SF6">
    <property type="entry name" value="STAPHYLOFERRIN B SYNTHASE"/>
    <property type="match status" value="1"/>
</dbReference>
<organism evidence="4 6">
    <name type="scientific">Legionella feeleii</name>
    <dbReference type="NCBI Taxonomy" id="453"/>
    <lineage>
        <taxon>Bacteria</taxon>
        <taxon>Pseudomonadati</taxon>
        <taxon>Pseudomonadota</taxon>
        <taxon>Gammaproteobacteria</taxon>
        <taxon>Legionellales</taxon>
        <taxon>Legionellaceae</taxon>
        <taxon>Legionella</taxon>
    </lineage>
</organism>
<dbReference type="STRING" id="453.Lfee_1885"/>
<proteinExistence type="predicted"/>
<dbReference type="PATRIC" id="fig|453.4.peg.2069"/>
<reference evidence="5 7" key="2">
    <citation type="submission" date="2018-06" db="EMBL/GenBank/DDBJ databases">
        <authorList>
            <consortium name="Pathogen Informatics"/>
            <person name="Doyle S."/>
        </authorList>
    </citation>
    <scope>NUCLEOTIDE SEQUENCE [LARGE SCALE GENOMIC DNA]</scope>
    <source>
        <strain evidence="5 7">NCTC12022</strain>
    </source>
</reference>
<evidence type="ECO:0000313" key="7">
    <source>
        <dbReference type="Proteomes" id="UP000251942"/>
    </source>
</evidence>
<accession>A0A0W0TN75</accession>
<dbReference type="EMBL" id="UASS01000022">
    <property type="protein sequence ID" value="SPX61582.1"/>
    <property type="molecule type" value="Genomic_DNA"/>
</dbReference>
<dbReference type="GO" id="GO:0016881">
    <property type="term" value="F:acid-amino acid ligase activity"/>
    <property type="evidence" value="ECO:0007669"/>
    <property type="project" value="UniProtKB-ARBA"/>
</dbReference>
<dbReference type="InterPro" id="IPR022770">
    <property type="entry name" value="IucA/IucC-like_C"/>
</dbReference>
<evidence type="ECO:0000313" key="6">
    <source>
        <dbReference type="Proteomes" id="UP000054698"/>
    </source>
</evidence>
<protein>
    <submittedName>
        <fullName evidence="4">FrgA protein</fullName>
    </submittedName>
    <submittedName>
        <fullName evidence="5">Siderophore biosynthetic protein, iron repressed FrgA</fullName>
        <ecNumber evidence="5">6.3.2.-</ecNumber>
    </submittedName>
</protein>
<sequence>MALAHNNFQELSHQLRFLLFEVGIGLPQRAIEHYISLAHRQCLQRLQQTVMMEGLMAEPVVSHHVHDFLTQLQAKLKTNQPASAFFHWQRLRDELDESIANDAMAQAYHQHWQAGLKQQAKGYASFWMWLSNEQNCQDTIQLLEQWGCLGHPSQPHFRAKIGFSRREVLQYSPEFNAQISLHWCALRKQQAQLTTNQINYSEFMANQFPKEYKLWQEKLRFKQVDITEYYPMPMHPWQWRNQIQNTFSSLIDKKALILIPHHQLVKPSMSFRSTMPLRNNACHIEFASTAHTDLALLSTSTTDSFSFSVWLSQLLHQNQHYQQSLFLAEELAGLNIQENPISTTQDKQFVLTLRKNPGSFLQPGQKMVPLAALFTQSPLSNLPLLIEIINSSGLNPIDYFRLYCRQVLTGQLHLLLDYGVAIDSHQQNTLVIFADNKPEALVVREQAKGLVCIHPSYQHVVKPVFHTGSVITSDNLAILCQQFIEGNLQNNLAYWLSLLNRYFSLKAETLWRVVYNELQTALKKLAPSIESGIFKQQSYRLLAEPWHWQCQLSLFLNNRSERLSKLITNPLQAFYN</sequence>
<keyword evidence="5" id="KW-0436">Ligase</keyword>
<dbReference type="OrthoDB" id="495728at2"/>
<reference evidence="4 6" key="1">
    <citation type="submission" date="2015-11" db="EMBL/GenBank/DDBJ databases">
        <title>Genomic analysis of 38 Legionella species identifies large and diverse effector repertoires.</title>
        <authorList>
            <person name="Burstein D."/>
            <person name="Amaro F."/>
            <person name="Zusman T."/>
            <person name="Lifshitz Z."/>
            <person name="Cohen O."/>
            <person name="Gilbert J.A."/>
            <person name="Pupko T."/>
            <person name="Shuman H.A."/>
            <person name="Segal G."/>
        </authorList>
    </citation>
    <scope>NUCLEOTIDE SEQUENCE [LARGE SCALE GENOMIC DNA]</scope>
    <source>
        <strain evidence="4 6">WO-44C</strain>
    </source>
</reference>
<dbReference type="InterPro" id="IPR007310">
    <property type="entry name" value="Aerobactin_biosyn_IucA/IucC_N"/>
</dbReference>
<dbReference type="EC" id="6.3.2.-" evidence="5"/>
<dbReference type="PANTHER" id="PTHR34384">
    <property type="entry name" value="L-2,3-DIAMINOPROPANOATE--CITRATE LIGASE"/>
    <property type="match status" value="1"/>
</dbReference>
<dbReference type="AlphaFoldDB" id="A0A0W0TN75"/>
<dbReference type="GO" id="GO:0019290">
    <property type="term" value="P:siderophore biosynthetic process"/>
    <property type="evidence" value="ECO:0007669"/>
    <property type="project" value="InterPro"/>
</dbReference>
<keyword evidence="6" id="KW-1185">Reference proteome</keyword>
<feature type="domain" description="Aerobactin siderophore biosynthesis IucA/IucC-like C-terminal" evidence="3">
    <location>
        <begin position="399"/>
        <end position="561"/>
    </location>
</feature>
<comment type="pathway">
    <text evidence="1">Siderophore biosynthesis.</text>
</comment>
<dbReference type="Proteomes" id="UP000054698">
    <property type="component" value="Unassembled WGS sequence"/>
</dbReference>
<feature type="domain" description="Aerobactin siderophore biosynthesis IucA/IucC N-terminal" evidence="2">
    <location>
        <begin position="142"/>
        <end position="374"/>
    </location>
</feature>
<name>A0A0W0TN75_9GAMM</name>
<dbReference type="Pfam" id="PF04183">
    <property type="entry name" value="IucA_IucC"/>
    <property type="match status" value="1"/>
</dbReference>
<gene>
    <name evidence="4" type="primary">frgA</name>
    <name evidence="5" type="synonym">iucC</name>
    <name evidence="4" type="ORF">Lfee_1885</name>
    <name evidence="5" type="ORF">NCTC12022_02323</name>
</gene>
<dbReference type="Proteomes" id="UP000251942">
    <property type="component" value="Unassembled WGS sequence"/>
</dbReference>
<dbReference type="EMBL" id="LNYB01000080">
    <property type="protein sequence ID" value="KTC96973.1"/>
    <property type="molecule type" value="Genomic_DNA"/>
</dbReference>
<dbReference type="Gene3D" id="1.10.510.40">
    <property type="match status" value="1"/>
</dbReference>